<dbReference type="PROSITE" id="PS50950">
    <property type="entry name" value="ZF_THAP"/>
    <property type="match status" value="1"/>
</dbReference>
<dbReference type="PANTHER" id="PTHR47696">
    <property type="entry name" value="THAP DOMAIN-CONTAINING PROTEIN 2"/>
    <property type="match status" value="1"/>
</dbReference>
<dbReference type="Gene3D" id="6.20.210.20">
    <property type="entry name" value="THAP domain"/>
    <property type="match status" value="1"/>
</dbReference>
<protein>
    <submittedName>
        <fullName evidence="8">THAP domain-containing protein 2-like</fullName>
    </submittedName>
</protein>
<sequence length="151" mass="17354">MPSCCVIGCTNRTGSKNNLNEKVSFHKFPKDIEKKKKWIHNIGQENYIASSNVTLCSEHFEKSCFDKTGQTNRLRQNSEPTVFTFPEQSLKVNRKRKAPFVSLTSLENEGVESLLKDANRNFSSFKVQENKILNLKSKLKSAQQKNRRLKS</sequence>
<evidence type="ECO:0000313" key="8">
    <source>
        <dbReference type="RefSeq" id="XP_065667210.1"/>
    </source>
</evidence>
<gene>
    <name evidence="8" type="primary">LOC136087707</name>
</gene>
<dbReference type="SUPFAM" id="SSF57716">
    <property type="entry name" value="Glucocorticoid receptor-like (DNA-binding domain)"/>
    <property type="match status" value="1"/>
</dbReference>
<name>A0ABM4CZ95_HYDVU</name>
<dbReference type="InterPro" id="IPR006612">
    <property type="entry name" value="THAP_Znf"/>
</dbReference>
<dbReference type="RefSeq" id="XP_065667210.1">
    <property type="nucleotide sequence ID" value="XM_065811138.1"/>
</dbReference>
<keyword evidence="4 5" id="KW-0238">DNA-binding</keyword>
<dbReference type="SMART" id="SM00692">
    <property type="entry name" value="DM3"/>
    <property type="match status" value="1"/>
</dbReference>
<evidence type="ECO:0000256" key="4">
    <source>
        <dbReference type="ARBA" id="ARBA00023125"/>
    </source>
</evidence>
<dbReference type="Pfam" id="PF05485">
    <property type="entry name" value="THAP"/>
    <property type="match status" value="1"/>
</dbReference>
<dbReference type="SMART" id="SM00980">
    <property type="entry name" value="THAP"/>
    <property type="match status" value="1"/>
</dbReference>
<keyword evidence="7" id="KW-1185">Reference proteome</keyword>
<dbReference type="GeneID" id="136087707"/>
<evidence type="ECO:0000256" key="5">
    <source>
        <dbReference type="PROSITE-ProRule" id="PRU00309"/>
    </source>
</evidence>
<evidence type="ECO:0000256" key="3">
    <source>
        <dbReference type="ARBA" id="ARBA00022833"/>
    </source>
</evidence>
<dbReference type="InterPro" id="IPR026521">
    <property type="entry name" value="THAP2"/>
</dbReference>
<proteinExistence type="predicted"/>
<dbReference type="PANTHER" id="PTHR47696:SF1">
    <property type="entry name" value="THAP DOMAIN-CONTAINING PROTEIN 2"/>
    <property type="match status" value="1"/>
</dbReference>
<evidence type="ECO:0000259" key="6">
    <source>
        <dbReference type="PROSITE" id="PS50950"/>
    </source>
</evidence>
<reference evidence="8" key="1">
    <citation type="submission" date="2025-08" db="UniProtKB">
        <authorList>
            <consortium name="RefSeq"/>
        </authorList>
    </citation>
    <scope>IDENTIFICATION</scope>
</reference>
<accession>A0ABM4CZ95</accession>
<feature type="domain" description="THAP-type" evidence="6">
    <location>
        <begin position="1"/>
        <end position="83"/>
    </location>
</feature>
<evidence type="ECO:0000256" key="2">
    <source>
        <dbReference type="ARBA" id="ARBA00022771"/>
    </source>
</evidence>
<dbReference type="InterPro" id="IPR038441">
    <property type="entry name" value="THAP_Znf_sf"/>
</dbReference>
<evidence type="ECO:0000256" key="1">
    <source>
        <dbReference type="ARBA" id="ARBA00022723"/>
    </source>
</evidence>
<organism evidence="7 8">
    <name type="scientific">Hydra vulgaris</name>
    <name type="common">Hydra</name>
    <name type="synonym">Hydra attenuata</name>
    <dbReference type="NCBI Taxonomy" id="6087"/>
    <lineage>
        <taxon>Eukaryota</taxon>
        <taxon>Metazoa</taxon>
        <taxon>Cnidaria</taxon>
        <taxon>Hydrozoa</taxon>
        <taxon>Hydroidolina</taxon>
        <taxon>Anthoathecata</taxon>
        <taxon>Aplanulata</taxon>
        <taxon>Hydridae</taxon>
        <taxon>Hydra</taxon>
    </lineage>
</organism>
<keyword evidence="1" id="KW-0479">Metal-binding</keyword>
<dbReference type="Proteomes" id="UP001652625">
    <property type="component" value="Chromosome 12"/>
</dbReference>
<evidence type="ECO:0000313" key="7">
    <source>
        <dbReference type="Proteomes" id="UP001652625"/>
    </source>
</evidence>
<keyword evidence="2 5" id="KW-0863">Zinc-finger</keyword>
<keyword evidence="3" id="KW-0862">Zinc</keyword>